<feature type="compositionally biased region" description="Polar residues" evidence="1">
    <location>
        <begin position="64"/>
        <end position="79"/>
    </location>
</feature>
<feature type="compositionally biased region" description="Acidic residues" evidence="1">
    <location>
        <begin position="547"/>
        <end position="570"/>
    </location>
</feature>
<proteinExistence type="predicted"/>
<feature type="compositionally biased region" description="Polar residues" evidence="1">
    <location>
        <begin position="353"/>
        <end position="363"/>
    </location>
</feature>
<gene>
    <name evidence="3" type="ORF">C922_02748</name>
</gene>
<feature type="region of interest" description="Disordered" evidence="1">
    <location>
        <begin position="801"/>
        <end position="822"/>
    </location>
</feature>
<sequence length="1034" mass="113184">MQYLLLLFLLLCAKGLLRNKEPTTSITPYHLDLHEGDGDKSDDTPNGDPFSPQTETPLEGDAEQLSNYGSEAEFSSTNLPSEVSFLQECTINSCLNVDKDEAGGVAATDEIAGGKLSDTVSAAAINEKKDKPSSEPKSEPQGPPPKEQQSIQETNRPKENQRKDNTPLNMGATKDDDENCAPGGNTETKEEGKKIVRGAIETEVQVEGKAHQRSEGEKGGKTVSQTDAQTAGQKDANAAKQSDAQAAGGKDAKATELSDAQNANQRASQGEKDHLQEKEDEEEKEDDIEDANEEEDAKKEEDEDDAEDEEEKDDEEETQGGNKTKSNHQGATKMEGSKSTDNTVMAEKKVDSNQDGSKSTDNTVMAKKKVDSKKENASNGGEDKRGLPPGTNTNGEEETKAEAQKSTTTIVVEEKTEIPIDSPTQISDAKTSVKPNSDTNGDQAKIVPPKKDNNHGVEMKGGPSKGGNPEEGKGFPKNNNMQSAKDMKGDMAKENPAGEKSEDKGGNKQQTESKDKEEPHGEENAGETKEKRSHGDADAHADGHAYDDDDSDAEGDDDAEGGEDEEEGEETDKGGKGRIGKNEIPPGDSVEENPPQGGRPEGGAATNSDIHTGEALQKGKHRKNEESHGGANPHEVVPPTEEASIGKKSTLEKVSPPPAVASQLNQQQDQTQSQTQGQKQNERRSKTGGKNYESSMYTLDKKMHKNLSNVDVILHGLKDKLNRHKDLKNRELKLKFEAMGRIKEYKLYKDLIQQAVEIVTLRLMKINEDLRKLKHSSDVALQKYINENGYQLVNFSDSTKYDSRNGEKAQEEKVSSGTNHRGDEKKNKLFCPMDCIRKSCHNKPNHPTQCYKLEQRGSQIQKICEPFSDLHSGTCPPDFHHCAIAEPERNKKYSIFASGERGQTPQFISIRGYNLHECLQMLVVNKGSMCSPSTIEKNILESQDILLEPVFTKLLHNEILLENIKINTPGEYNICLAQFYHQPDGEDLLTENGSNRSGKPSKPGKANKARKNDIRILGIDTIGTLYVLPLPSSK</sequence>
<dbReference type="RefSeq" id="XP_008816569.1">
    <property type="nucleotide sequence ID" value="XM_008818347.1"/>
</dbReference>
<reference evidence="3 4" key="1">
    <citation type="submission" date="2013-02" db="EMBL/GenBank/DDBJ databases">
        <title>The Genome Sequence of Plasmodium inui San Antonio 1.</title>
        <authorList>
            <consortium name="The Broad Institute Genome Sequencing Platform"/>
            <consortium name="The Broad Institute Genome Sequencing Center for Infectious Disease"/>
            <person name="Neafsey D."/>
            <person name="Cheeseman I."/>
            <person name="Volkman S."/>
            <person name="Adams J."/>
            <person name="Walker B."/>
            <person name="Young S.K."/>
            <person name="Zeng Q."/>
            <person name="Gargeya S."/>
            <person name="Fitzgerald M."/>
            <person name="Haas B."/>
            <person name="Abouelleil A."/>
            <person name="Alvarado L."/>
            <person name="Arachchi H.M."/>
            <person name="Berlin A.M."/>
            <person name="Chapman S.B."/>
            <person name="Dewar J."/>
            <person name="Goldberg J."/>
            <person name="Griggs A."/>
            <person name="Gujja S."/>
            <person name="Hansen M."/>
            <person name="Howarth C."/>
            <person name="Imamovic A."/>
            <person name="Larimer J."/>
            <person name="McCowan C."/>
            <person name="Murphy C."/>
            <person name="Neiman D."/>
            <person name="Pearson M."/>
            <person name="Priest M."/>
            <person name="Roberts A."/>
            <person name="Saif S."/>
            <person name="Shea T."/>
            <person name="Sisk P."/>
            <person name="Sykes S."/>
            <person name="Wortman J."/>
            <person name="Nusbaum C."/>
            <person name="Birren B."/>
        </authorList>
    </citation>
    <scope>NUCLEOTIDE SEQUENCE [LARGE SCALE GENOMIC DNA]</scope>
    <source>
        <strain evidence="3 4">San Antonio 1</strain>
    </source>
</reference>
<dbReference type="AlphaFoldDB" id="W7A6B6"/>
<feature type="compositionally biased region" description="Polar residues" evidence="1">
    <location>
        <begin position="222"/>
        <end position="232"/>
    </location>
</feature>
<feature type="compositionally biased region" description="Basic and acidic residues" evidence="1">
    <location>
        <begin position="155"/>
        <end position="165"/>
    </location>
</feature>
<feature type="compositionally biased region" description="Basic and acidic residues" evidence="1">
    <location>
        <begin position="126"/>
        <end position="138"/>
    </location>
</feature>
<feature type="region of interest" description="Disordered" evidence="1">
    <location>
        <begin position="987"/>
        <end position="1009"/>
    </location>
</feature>
<evidence type="ECO:0008006" key="5">
    <source>
        <dbReference type="Google" id="ProtNLM"/>
    </source>
</evidence>
<evidence type="ECO:0000256" key="2">
    <source>
        <dbReference type="SAM" id="SignalP"/>
    </source>
</evidence>
<feature type="compositionally biased region" description="Polar residues" evidence="1">
    <location>
        <begin position="422"/>
        <end position="442"/>
    </location>
</feature>
<feature type="compositionally biased region" description="Basic and acidic residues" evidence="1">
    <location>
        <begin position="368"/>
        <end position="386"/>
    </location>
</feature>
<feature type="compositionally biased region" description="Basic and acidic residues" evidence="1">
    <location>
        <begin position="485"/>
        <end position="546"/>
    </location>
</feature>
<feature type="compositionally biased region" description="Basic and acidic residues" evidence="1">
    <location>
        <begin position="206"/>
        <end position="220"/>
    </location>
</feature>
<accession>W7A6B6</accession>
<feature type="compositionally biased region" description="Polar residues" evidence="1">
    <location>
        <begin position="258"/>
        <end position="268"/>
    </location>
</feature>
<keyword evidence="2" id="KW-0732">Signal</keyword>
<feature type="region of interest" description="Disordered" evidence="1">
    <location>
        <begin position="26"/>
        <end position="79"/>
    </location>
</feature>
<name>W7A6B6_9APIC</name>
<feature type="region of interest" description="Disordered" evidence="1">
    <location>
        <begin position="118"/>
        <end position="693"/>
    </location>
</feature>
<feature type="compositionally biased region" description="Basic and acidic residues" evidence="1">
    <location>
        <begin position="449"/>
        <end position="458"/>
    </location>
</feature>
<dbReference type="EMBL" id="KI965469">
    <property type="protein sequence ID" value="EUD66763.1"/>
    <property type="molecule type" value="Genomic_DNA"/>
</dbReference>
<dbReference type="VEuPathDB" id="PlasmoDB:C922_02748"/>
<evidence type="ECO:0000313" key="3">
    <source>
        <dbReference type="EMBL" id="EUD66763.1"/>
    </source>
</evidence>
<feature type="chain" id="PRO_5012700689" description="Rhoptry neck protein 6" evidence="2">
    <location>
        <begin position="16"/>
        <end position="1034"/>
    </location>
</feature>
<evidence type="ECO:0000313" key="4">
    <source>
        <dbReference type="Proteomes" id="UP000030640"/>
    </source>
</evidence>
<feature type="compositionally biased region" description="Polar residues" evidence="1">
    <location>
        <begin position="319"/>
        <end position="330"/>
    </location>
</feature>
<feature type="compositionally biased region" description="Basic and acidic residues" evidence="1">
    <location>
        <begin position="31"/>
        <end position="43"/>
    </location>
</feature>
<feature type="compositionally biased region" description="Acidic residues" evidence="1">
    <location>
        <begin position="278"/>
        <end position="318"/>
    </location>
</feature>
<dbReference type="GeneID" id="20038022"/>
<dbReference type="Proteomes" id="UP000030640">
    <property type="component" value="Unassembled WGS sequence"/>
</dbReference>
<feature type="compositionally biased region" description="Low complexity" evidence="1">
    <location>
        <begin position="663"/>
        <end position="679"/>
    </location>
</feature>
<evidence type="ECO:0000256" key="1">
    <source>
        <dbReference type="SAM" id="MobiDB-lite"/>
    </source>
</evidence>
<dbReference type="OrthoDB" id="392870at2759"/>
<organism evidence="3 4">
    <name type="scientific">Plasmodium inui San Antonio 1</name>
    <dbReference type="NCBI Taxonomy" id="1237626"/>
    <lineage>
        <taxon>Eukaryota</taxon>
        <taxon>Sar</taxon>
        <taxon>Alveolata</taxon>
        <taxon>Apicomplexa</taxon>
        <taxon>Aconoidasida</taxon>
        <taxon>Haemosporida</taxon>
        <taxon>Plasmodiidae</taxon>
        <taxon>Plasmodium</taxon>
        <taxon>Plasmodium (Plasmodium)</taxon>
    </lineage>
</organism>
<keyword evidence="4" id="KW-1185">Reference proteome</keyword>
<feature type="compositionally biased region" description="Low complexity" evidence="1">
    <location>
        <begin position="233"/>
        <end position="249"/>
    </location>
</feature>
<feature type="signal peptide" evidence="2">
    <location>
        <begin position="1"/>
        <end position="15"/>
    </location>
</feature>
<protein>
    <recommendedName>
        <fullName evidence="5">Rhoptry neck protein 6</fullName>
    </recommendedName>
</protein>